<name>A0A6M3ZXW2_9BURK</name>
<sequence length="237" mass="26253">MANDEPTKVKDESLLPLILEDVKPNFEKAKRRDKLISDEKYDAVEKAALAGSKIGTNGVTYVKASAFGKLFNVSDGKGRYIFENQIPATDKISDGGKDYAHSSSVVGLLDKKGQEVRGAQNQAMHQFSRDTILNISDSPQAQDLRRMCDDFTRKAMPKLKGLRGASHDEVTKEPLGKGAAFHHTNPKELHTDPQNALNPSKGVVLNQSTHIDVHKNNLHDVKSFDEYVAKKNKEKDD</sequence>
<evidence type="ECO:0000313" key="3">
    <source>
        <dbReference type="Proteomes" id="UP000501648"/>
    </source>
</evidence>
<organism evidence="2 3">
    <name type="scientific">Herbaspirillum rubrisubalbicans Os34</name>
    <dbReference type="NCBI Taxonomy" id="1235827"/>
    <lineage>
        <taxon>Bacteria</taxon>
        <taxon>Pseudomonadati</taxon>
        <taxon>Pseudomonadota</taxon>
        <taxon>Betaproteobacteria</taxon>
        <taxon>Burkholderiales</taxon>
        <taxon>Oxalobacteraceae</taxon>
        <taxon>Herbaspirillum</taxon>
    </lineage>
</organism>
<protein>
    <submittedName>
        <fullName evidence="2">Uncharacterized protein</fullName>
    </submittedName>
</protein>
<evidence type="ECO:0000313" key="2">
    <source>
        <dbReference type="EMBL" id="QJQ03448.1"/>
    </source>
</evidence>
<dbReference type="RefSeq" id="WP_017454962.1">
    <property type="nucleotide sequence ID" value="NZ_CP008956.1"/>
</dbReference>
<gene>
    <name evidence="2" type="ORF">C798_25385</name>
</gene>
<reference evidence="2 3" key="1">
    <citation type="journal article" date="2012" name="J. Bacteriol.">
        <title>Genome sequence of the pathogenic Herbaspirillum seropedicae strain Os34, isolated from rice roots.</title>
        <authorList>
            <person name="Ye W."/>
            <person name="Ye S."/>
            <person name="Liu J."/>
            <person name="Chang S."/>
            <person name="Chen M."/>
            <person name="Zhu B."/>
            <person name="Guo L."/>
            <person name="An Q."/>
        </authorList>
    </citation>
    <scope>NUCLEOTIDE SEQUENCE [LARGE SCALE GENOMIC DNA]</scope>
    <source>
        <strain evidence="2 3">Os34</strain>
    </source>
</reference>
<feature type="region of interest" description="Disordered" evidence="1">
    <location>
        <begin position="177"/>
        <end position="217"/>
    </location>
</feature>
<evidence type="ECO:0000256" key="1">
    <source>
        <dbReference type="SAM" id="MobiDB-lite"/>
    </source>
</evidence>
<dbReference type="EMBL" id="CP008956">
    <property type="protein sequence ID" value="QJQ03448.1"/>
    <property type="molecule type" value="Genomic_DNA"/>
</dbReference>
<accession>A0A6M3ZXW2</accession>
<dbReference type="AlphaFoldDB" id="A0A6M3ZXW2"/>
<dbReference type="Proteomes" id="UP000501648">
    <property type="component" value="Chromosome"/>
</dbReference>
<proteinExistence type="predicted"/>